<reference evidence="2" key="1">
    <citation type="journal article" date="2014" name="Int. J. Syst. Evol. Microbiol.">
        <title>Complete genome sequence of Corynebacterium casei LMG S-19264T (=DSM 44701T), isolated from a smear-ripened cheese.</title>
        <authorList>
            <consortium name="US DOE Joint Genome Institute (JGI-PGF)"/>
            <person name="Walter F."/>
            <person name="Albersmeier A."/>
            <person name="Kalinowski J."/>
            <person name="Ruckert C."/>
        </authorList>
    </citation>
    <scope>NUCLEOTIDE SEQUENCE</scope>
    <source>
        <strain evidence="2">JCM 3035</strain>
    </source>
</reference>
<accession>A0A917VAM6</accession>
<gene>
    <name evidence="2" type="ORF">GCM10010094_16240</name>
</gene>
<keyword evidence="3" id="KW-1185">Reference proteome</keyword>
<feature type="region of interest" description="Disordered" evidence="1">
    <location>
        <begin position="1"/>
        <end position="35"/>
    </location>
</feature>
<evidence type="ECO:0000256" key="1">
    <source>
        <dbReference type="SAM" id="MobiDB-lite"/>
    </source>
</evidence>
<evidence type="ECO:0000313" key="3">
    <source>
        <dbReference type="Proteomes" id="UP000637788"/>
    </source>
</evidence>
<sequence length="69" mass="7022">MGRGGGALGSLHGAVRGIAPLGRPRAPREAAGLSGARGCIDLRLRRVGATSHNEPAVFNPPNQRSAQSP</sequence>
<comment type="caution">
    <text evidence="2">The sequence shown here is derived from an EMBL/GenBank/DDBJ whole genome shotgun (WGS) entry which is preliminary data.</text>
</comment>
<proteinExistence type="predicted"/>
<evidence type="ECO:0000313" key="2">
    <source>
        <dbReference type="EMBL" id="GGK56644.1"/>
    </source>
</evidence>
<dbReference type="EMBL" id="BMPQ01000003">
    <property type="protein sequence ID" value="GGK56644.1"/>
    <property type="molecule type" value="Genomic_DNA"/>
</dbReference>
<protein>
    <submittedName>
        <fullName evidence="2">Uncharacterized protein</fullName>
    </submittedName>
</protein>
<feature type="region of interest" description="Disordered" evidence="1">
    <location>
        <begin position="50"/>
        <end position="69"/>
    </location>
</feature>
<reference evidence="2" key="2">
    <citation type="submission" date="2020-09" db="EMBL/GenBank/DDBJ databases">
        <authorList>
            <person name="Sun Q."/>
            <person name="Ohkuma M."/>
        </authorList>
    </citation>
    <scope>NUCLEOTIDE SEQUENCE</scope>
    <source>
        <strain evidence="2">JCM 3035</strain>
    </source>
</reference>
<organism evidence="2 3">
    <name type="scientific">Streptomyces flaveus</name>
    <dbReference type="NCBI Taxonomy" id="66370"/>
    <lineage>
        <taxon>Bacteria</taxon>
        <taxon>Bacillati</taxon>
        <taxon>Actinomycetota</taxon>
        <taxon>Actinomycetes</taxon>
        <taxon>Kitasatosporales</taxon>
        <taxon>Streptomycetaceae</taxon>
        <taxon>Streptomyces</taxon>
        <taxon>Streptomyces aurantiacus group</taxon>
    </lineage>
</organism>
<feature type="compositionally biased region" description="Polar residues" evidence="1">
    <location>
        <begin position="60"/>
        <end position="69"/>
    </location>
</feature>
<name>A0A917VAM6_9ACTN</name>
<dbReference type="Proteomes" id="UP000637788">
    <property type="component" value="Unassembled WGS sequence"/>
</dbReference>
<dbReference type="AlphaFoldDB" id="A0A917VAM6"/>